<dbReference type="Pfam" id="PF09937">
    <property type="entry name" value="DUF2169"/>
    <property type="match status" value="1"/>
</dbReference>
<feature type="domain" description="DUF2169" evidence="1">
    <location>
        <begin position="26"/>
        <end position="325"/>
    </location>
</feature>
<dbReference type="InterPro" id="IPR018683">
    <property type="entry name" value="DUF2169"/>
</dbReference>
<dbReference type="AlphaFoldDB" id="A0A1W1BCZ2"/>
<evidence type="ECO:0000259" key="1">
    <source>
        <dbReference type="Pfam" id="PF09937"/>
    </source>
</evidence>
<name>A0A1W1BCZ2_9ZZZZ</name>
<organism evidence="2">
    <name type="scientific">hydrothermal vent metagenome</name>
    <dbReference type="NCBI Taxonomy" id="652676"/>
    <lineage>
        <taxon>unclassified sequences</taxon>
        <taxon>metagenomes</taxon>
        <taxon>ecological metagenomes</taxon>
    </lineage>
</organism>
<gene>
    <name evidence="2" type="ORF">MNB_SV-12-994</name>
</gene>
<accession>A0A1W1BCZ2</accession>
<proteinExistence type="predicted"/>
<sequence length="368" mass="42538">MLFENYTSFPAIGWLSWDNKAKEYNSIVVRVKYLFDQIDKEGLWSLKLDPNQGELFGTDIFYEENMSASVLFESDYIAYKPHADLVVNGFAHSDEPKRYWDCGIKAIRPLSDDNHEVLVEQNLTVTGERYWRDGFRGWRVSRPQKTTKVALRYENAYGGVVLDPNKEGEYLKYYHQNPIGKGIFHKSLIKQNIAIEAPQIEAKGQFIEQKERDYTPQGLGFIHRSWQPRLALAGTFDNDWLENKHPVMPDDFQESHNNGANPNLQLKDRGYFEVGDIIILENLLKGKSVQAFILPDFHFKAEVHIANEKLASYLDIDTVVVDIRADEMSDNAIYISYRKRISASKHTKKITLDMIVSEEFIEKGREDG</sequence>
<protein>
    <submittedName>
        <fullName evidence="2">Putative exported protein</fullName>
    </submittedName>
</protein>
<dbReference type="EMBL" id="FPHE01000018">
    <property type="protein sequence ID" value="SFV51298.1"/>
    <property type="molecule type" value="Genomic_DNA"/>
</dbReference>
<reference evidence="2" key="1">
    <citation type="submission" date="2016-10" db="EMBL/GenBank/DDBJ databases">
        <authorList>
            <person name="de Groot N.N."/>
        </authorList>
    </citation>
    <scope>NUCLEOTIDE SEQUENCE</scope>
</reference>
<evidence type="ECO:0000313" key="2">
    <source>
        <dbReference type="EMBL" id="SFV51298.1"/>
    </source>
</evidence>